<evidence type="ECO:0000313" key="1">
    <source>
        <dbReference type="EMBL" id="KAK6732591.1"/>
    </source>
</evidence>
<organism evidence="1 2">
    <name type="scientific">Necator americanus</name>
    <name type="common">Human hookworm</name>
    <dbReference type="NCBI Taxonomy" id="51031"/>
    <lineage>
        <taxon>Eukaryota</taxon>
        <taxon>Metazoa</taxon>
        <taxon>Ecdysozoa</taxon>
        <taxon>Nematoda</taxon>
        <taxon>Chromadorea</taxon>
        <taxon>Rhabditida</taxon>
        <taxon>Rhabditina</taxon>
        <taxon>Rhabditomorpha</taxon>
        <taxon>Strongyloidea</taxon>
        <taxon>Ancylostomatidae</taxon>
        <taxon>Bunostominae</taxon>
        <taxon>Necator</taxon>
    </lineage>
</organism>
<evidence type="ECO:0000313" key="2">
    <source>
        <dbReference type="Proteomes" id="UP001303046"/>
    </source>
</evidence>
<dbReference type="Proteomes" id="UP001303046">
    <property type="component" value="Unassembled WGS sequence"/>
</dbReference>
<accession>A0ABR1C215</accession>
<proteinExistence type="predicted"/>
<gene>
    <name evidence="1" type="primary">Necator_chrII.g4556</name>
    <name evidence="1" type="ORF">RB195_016764</name>
</gene>
<reference evidence="1 2" key="1">
    <citation type="submission" date="2023-08" db="EMBL/GenBank/DDBJ databases">
        <title>A Necator americanus chromosomal reference genome.</title>
        <authorList>
            <person name="Ilik V."/>
            <person name="Petrzelkova K.J."/>
            <person name="Pardy F."/>
            <person name="Fuh T."/>
            <person name="Niatou-Singa F.S."/>
            <person name="Gouil Q."/>
            <person name="Baker L."/>
            <person name="Ritchie M.E."/>
            <person name="Jex A.R."/>
            <person name="Gazzola D."/>
            <person name="Li H."/>
            <person name="Toshio Fujiwara R."/>
            <person name="Zhan B."/>
            <person name="Aroian R.V."/>
            <person name="Pafco B."/>
            <person name="Schwarz E.M."/>
        </authorList>
    </citation>
    <scope>NUCLEOTIDE SEQUENCE [LARGE SCALE GENOMIC DNA]</scope>
    <source>
        <strain evidence="1 2">Aroian</strain>
        <tissue evidence="1">Whole animal</tissue>
    </source>
</reference>
<dbReference type="EMBL" id="JAVFWL010000002">
    <property type="protein sequence ID" value="KAK6732591.1"/>
    <property type="molecule type" value="Genomic_DNA"/>
</dbReference>
<sequence length="75" mass="9173">MRELQWTRRGKRDWLIVKTRRFFGGKCGPTKYWHCSGDVFVGVIAESYISWKFTVFFLTTNQILWRRSWRINLLQ</sequence>
<comment type="caution">
    <text evidence="1">The sequence shown here is derived from an EMBL/GenBank/DDBJ whole genome shotgun (WGS) entry which is preliminary data.</text>
</comment>
<keyword evidence="2" id="KW-1185">Reference proteome</keyword>
<name>A0ABR1C215_NECAM</name>
<protein>
    <submittedName>
        <fullName evidence="1">Uncharacterized protein</fullName>
    </submittedName>
</protein>